<reference evidence="12" key="1">
    <citation type="submission" date="2022-11" db="UniProtKB">
        <authorList>
            <consortium name="WormBaseParasite"/>
        </authorList>
    </citation>
    <scope>IDENTIFICATION</scope>
</reference>
<evidence type="ECO:0000313" key="12">
    <source>
        <dbReference type="WBParaSite" id="ACRNAN_scaffold2122.g12339.t1"/>
    </source>
</evidence>
<dbReference type="PROSITE" id="PS50262">
    <property type="entry name" value="G_PROTEIN_RECEP_F1_2"/>
    <property type="match status" value="1"/>
</dbReference>
<evidence type="ECO:0000313" key="11">
    <source>
        <dbReference type="Proteomes" id="UP000887540"/>
    </source>
</evidence>
<name>A0A914D9B4_9BILA</name>
<evidence type="ECO:0000259" key="10">
    <source>
        <dbReference type="PROSITE" id="PS50262"/>
    </source>
</evidence>
<dbReference type="AlphaFoldDB" id="A0A914D9B4"/>
<dbReference type="PRINTS" id="PR00237">
    <property type="entry name" value="GPCRRHODOPSN"/>
</dbReference>
<protein>
    <submittedName>
        <fullName evidence="12">G-protein coupled receptors family 1 profile domain-containing protein</fullName>
    </submittedName>
</protein>
<dbReference type="InterPro" id="IPR000276">
    <property type="entry name" value="GPCR_Rhodpsn"/>
</dbReference>
<proteinExistence type="inferred from homology"/>
<evidence type="ECO:0000256" key="5">
    <source>
        <dbReference type="ARBA" id="ARBA00023136"/>
    </source>
</evidence>
<dbReference type="Gene3D" id="1.20.1070.10">
    <property type="entry name" value="Rhodopsin 7-helix transmembrane proteins"/>
    <property type="match status" value="1"/>
</dbReference>
<dbReference type="GO" id="GO:0004930">
    <property type="term" value="F:G protein-coupled receptor activity"/>
    <property type="evidence" value="ECO:0007669"/>
    <property type="project" value="UniProtKB-KW"/>
</dbReference>
<dbReference type="PROSITE" id="PS00237">
    <property type="entry name" value="G_PROTEIN_RECEP_F1_1"/>
    <property type="match status" value="1"/>
</dbReference>
<evidence type="ECO:0000256" key="2">
    <source>
        <dbReference type="ARBA" id="ARBA00022692"/>
    </source>
</evidence>
<dbReference type="InterPro" id="IPR017452">
    <property type="entry name" value="GPCR_Rhodpsn_7TM"/>
</dbReference>
<dbReference type="WBParaSite" id="ACRNAN_scaffold2122.g12339.t1">
    <property type="protein sequence ID" value="ACRNAN_scaffold2122.g12339.t1"/>
    <property type="gene ID" value="ACRNAN_scaffold2122.g12339"/>
</dbReference>
<comment type="subcellular location">
    <subcellularLocation>
        <location evidence="1">Membrane</location>
        <topology evidence="1">Multi-pass membrane protein</topology>
    </subcellularLocation>
</comment>
<keyword evidence="7 8" id="KW-0807">Transducer</keyword>
<evidence type="ECO:0000256" key="4">
    <source>
        <dbReference type="ARBA" id="ARBA00023040"/>
    </source>
</evidence>
<keyword evidence="11" id="KW-1185">Reference proteome</keyword>
<evidence type="ECO:0000256" key="6">
    <source>
        <dbReference type="ARBA" id="ARBA00023170"/>
    </source>
</evidence>
<evidence type="ECO:0000256" key="1">
    <source>
        <dbReference type="ARBA" id="ARBA00004141"/>
    </source>
</evidence>
<evidence type="ECO:0000256" key="9">
    <source>
        <dbReference type="SAM" id="Phobius"/>
    </source>
</evidence>
<feature type="transmembrane region" description="Helical" evidence="9">
    <location>
        <begin position="35"/>
        <end position="56"/>
    </location>
</feature>
<comment type="similarity">
    <text evidence="8">Belongs to the G-protein coupled receptor 1 family.</text>
</comment>
<feature type="transmembrane region" description="Helical" evidence="9">
    <location>
        <begin position="6"/>
        <end position="23"/>
    </location>
</feature>
<organism evidence="11 12">
    <name type="scientific">Acrobeloides nanus</name>
    <dbReference type="NCBI Taxonomy" id="290746"/>
    <lineage>
        <taxon>Eukaryota</taxon>
        <taxon>Metazoa</taxon>
        <taxon>Ecdysozoa</taxon>
        <taxon>Nematoda</taxon>
        <taxon>Chromadorea</taxon>
        <taxon>Rhabditida</taxon>
        <taxon>Tylenchina</taxon>
        <taxon>Cephalobomorpha</taxon>
        <taxon>Cephaloboidea</taxon>
        <taxon>Cephalobidae</taxon>
        <taxon>Acrobeloides</taxon>
    </lineage>
</organism>
<feature type="transmembrane region" description="Helical" evidence="9">
    <location>
        <begin position="172"/>
        <end position="193"/>
    </location>
</feature>
<feature type="transmembrane region" description="Helical" evidence="9">
    <location>
        <begin position="213"/>
        <end position="237"/>
    </location>
</feature>
<feature type="domain" description="G-protein coupled receptors family 1 profile" evidence="10">
    <location>
        <begin position="1"/>
        <end position="234"/>
    </location>
</feature>
<keyword evidence="2 8" id="KW-0812">Transmembrane</keyword>
<evidence type="ECO:0000256" key="7">
    <source>
        <dbReference type="ARBA" id="ARBA00023224"/>
    </source>
</evidence>
<keyword evidence="3 9" id="KW-1133">Transmembrane helix</keyword>
<feature type="transmembrane region" description="Helical" evidence="9">
    <location>
        <begin position="97"/>
        <end position="119"/>
    </location>
</feature>
<keyword evidence="4 8" id="KW-0297">G-protein coupled receptor</keyword>
<keyword evidence="6 8" id="KW-0675">Receptor</keyword>
<keyword evidence="5 9" id="KW-0472">Membrane</keyword>
<dbReference type="Pfam" id="PF00001">
    <property type="entry name" value="7tm_1"/>
    <property type="match status" value="1"/>
</dbReference>
<dbReference type="GO" id="GO:0005886">
    <property type="term" value="C:plasma membrane"/>
    <property type="evidence" value="ECO:0007669"/>
    <property type="project" value="TreeGrafter"/>
</dbReference>
<dbReference type="Proteomes" id="UP000887540">
    <property type="component" value="Unplaced"/>
</dbReference>
<dbReference type="PANTHER" id="PTHR24243:SF224">
    <property type="entry name" value="G-PROTEIN COUPLED RECEPTOR 19-RELATED"/>
    <property type="match status" value="1"/>
</dbReference>
<accession>A0A914D9B4</accession>
<dbReference type="PANTHER" id="PTHR24243">
    <property type="entry name" value="G-PROTEIN COUPLED RECEPTOR"/>
    <property type="match status" value="1"/>
</dbReference>
<dbReference type="SUPFAM" id="SSF81321">
    <property type="entry name" value="Family A G protein-coupled receptor-like"/>
    <property type="match status" value="1"/>
</dbReference>
<sequence>MLPNASAGILVLLSIERFIAVVRPMIVQDLLTTRVLLRCVLIVWIGSAVMNLPYIFAVQFMELYDPESGTKHAICARKFLTLADINLLQVVTTVNLFVWYIIPLAMLMVIYVTIGIVLLGSTKSDSVVRSSVCAKPLERKATTTSLLTKDETIQIQSTKTLTNEALDSRKRVIRLVIVLVLAFAVLSLPRHMYLIWSVWRDTNAPRCLNCLAALIQPATFLLYFFNSGLNPLLYAFLSRRFRSAILDTFQQCFCFKEWRQKKTSLEICSHNRSLHKNSNIKSFNS</sequence>
<evidence type="ECO:0000256" key="8">
    <source>
        <dbReference type="RuleBase" id="RU000688"/>
    </source>
</evidence>
<evidence type="ECO:0000256" key="3">
    <source>
        <dbReference type="ARBA" id="ARBA00022989"/>
    </source>
</evidence>